<protein>
    <recommendedName>
        <fullName evidence="3">FtsK domain-containing protein</fullName>
    </recommendedName>
</protein>
<dbReference type="InterPro" id="IPR027417">
    <property type="entry name" value="P-loop_NTPase"/>
</dbReference>
<proteinExistence type="predicted"/>
<reference evidence="2" key="2">
    <citation type="submission" date="2024-01" db="EMBL/GenBank/DDBJ databases">
        <title>Draft genome sequence of Lactobacillus amylovorus strain TKL145.</title>
        <authorList>
            <person name="Tohno M."/>
            <person name="Tanizawa Y."/>
        </authorList>
    </citation>
    <scope>NUCLEOTIDE SEQUENCE [LARGE SCALE GENOMIC DNA]</scope>
    <source>
        <strain evidence="2">TKL145</strain>
    </source>
</reference>
<dbReference type="Gene3D" id="3.40.50.300">
    <property type="entry name" value="P-loop containing nucleotide triphosphate hydrolases"/>
    <property type="match status" value="1"/>
</dbReference>
<dbReference type="Proteomes" id="UP001437574">
    <property type="component" value="Unassembled WGS sequence"/>
</dbReference>
<dbReference type="EMBL" id="BAAAAK010000049">
    <property type="protein sequence ID" value="GAA0043602.1"/>
    <property type="molecule type" value="Genomic_DNA"/>
</dbReference>
<evidence type="ECO:0008006" key="3">
    <source>
        <dbReference type="Google" id="ProtNLM"/>
    </source>
</evidence>
<organism evidence="1 2">
    <name type="scientific">Lactobacillus amylovorus subsp. animalium</name>
    <dbReference type="NCBI Taxonomy" id="3378536"/>
    <lineage>
        <taxon>Bacteria</taxon>
        <taxon>Bacillati</taxon>
        <taxon>Bacillota</taxon>
        <taxon>Bacilli</taxon>
        <taxon>Lactobacillales</taxon>
        <taxon>Lactobacillaceae</taxon>
        <taxon>Lactobacillus</taxon>
    </lineage>
</organism>
<reference evidence="1 2" key="1">
    <citation type="journal article" date="2024" name="Int. J. Syst. Evol. Microbiol.">
        <title>Proposal of Lactobacillus amylovorus subsp. animalis subsp. nov. and an emended description of Lactobacillus amylovorus.</title>
        <authorList>
            <person name="Yamane K."/>
            <person name="Tanizawa Y."/>
            <person name="Kobayashi H."/>
            <person name="Kamizono T."/>
            <person name="Kojima Y."/>
            <person name="Takagi H."/>
            <person name="Tohno M."/>
        </authorList>
    </citation>
    <scope>NUCLEOTIDE SEQUENCE [LARGE SCALE GENOMIC DNA]</scope>
    <source>
        <strain evidence="1 2">TKL145</strain>
    </source>
</reference>
<gene>
    <name evidence="1" type="ORF">LATKL145_20190</name>
</gene>
<dbReference type="RefSeq" id="WP_353303456.1">
    <property type="nucleotide sequence ID" value="NZ_BAAAAK010000049.1"/>
</dbReference>
<comment type="caution">
    <text evidence="1">The sequence shown here is derived from an EMBL/GenBank/DDBJ whole genome shotgun (WGS) entry which is preliminary data.</text>
</comment>
<name>A0ABC9VRK3_LACAM</name>
<sequence length="389" mass="43415">MSNEELAKYIADCLNSGLNADSDSSSLTNSFKIVVDQAKGYFDFIPAFPGPFKLTKGLSDEIQTILSGALFPYITLLGYPSVNLVDETRRTNGLHLARGLRFYFLVGGTDRVEIESLESNLLTTDNQIKLQENLTITPANHPAIAINGKSGSGKSVLANITISGLLQYINYQQWDWDYDFMNSSNSEIASLFNGKLINMVDPKLDLTTFYFAKKHESQINYFALNDEVSNSEFLNTINSKEADFLKIMHYRQIQRLKRPNLRFAPCVLCCDEIQFATSAVSKSSLSTFQALTDRIILTARSSSGLIMLLSESFPIPGSISSASRDGLTYKFILGRGNNISKQDTRFLMKDFDPDTVALNPDEYGFGNGLFEDSTGLIRSFKTPYVRRLI</sequence>
<evidence type="ECO:0000313" key="2">
    <source>
        <dbReference type="Proteomes" id="UP001437574"/>
    </source>
</evidence>
<dbReference type="SUPFAM" id="SSF52540">
    <property type="entry name" value="P-loop containing nucleoside triphosphate hydrolases"/>
    <property type="match status" value="1"/>
</dbReference>
<evidence type="ECO:0000313" key="1">
    <source>
        <dbReference type="EMBL" id="GAA0043602.1"/>
    </source>
</evidence>
<dbReference type="AlphaFoldDB" id="A0ABC9VRK3"/>
<accession>A0ABC9VRK3</accession>